<dbReference type="EMBL" id="MT144591">
    <property type="protein sequence ID" value="QJH93788.1"/>
    <property type="molecule type" value="Genomic_DNA"/>
</dbReference>
<gene>
    <name evidence="3" type="ORF">TM448A00065_0025</name>
    <name evidence="4" type="ORF">TM448B00134_0082</name>
</gene>
<evidence type="ECO:0000256" key="2">
    <source>
        <dbReference type="SAM" id="Phobius"/>
    </source>
</evidence>
<reference evidence="3" key="1">
    <citation type="submission" date="2020-03" db="EMBL/GenBank/DDBJ databases">
        <title>The deep terrestrial virosphere.</title>
        <authorList>
            <person name="Holmfeldt K."/>
            <person name="Nilsson E."/>
            <person name="Simone D."/>
            <person name="Lopez-Fernandez M."/>
            <person name="Wu X."/>
            <person name="de Brujin I."/>
            <person name="Lundin D."/>
            <person name="Andersson A."/>
            <person name="Bertilsson S."/>
            <person name="Dopson M."/>
        </authorList>
    </citation>
    <scope>NUCLEOTIDE SEQUENCE</scope>
    <source>
        <strain evidence="3">TM448A00065</strain>
        <strain evidence="4">TM448B00134</strain>
    </source>
</reference>
<feature type="region of interest" description="Disordered" evidence="1">
    <location>
        <begin position="173"/>
        <end position="199"/>
    </location>
</feature>
<evidence type="ECO:0000256" key="1">
    <source>
        <dbReference type="SAM" id="MobiDB-lite"/>
    </source>
</evidence>
<keyword evidence="2" id="KW-1133">Transmembrane helix</keyword>
<keyword evidence="2" id="KW-0472">Membrane</keyword>
<sequence length="199" mass="20252">MSESSKVTTDEHNGITTTVIRPGWKTTEFAITVLVSVLGALLASGLIPTGHWAGQVAGAIMTALSSLGYSVSRGNAKVPPLGCLLAILALPLMVAGCTGLTTEQRGVVTGVGGIVAKTGTGFAAAKGHEWCLKQYEANKDDALLKLCEDLVDIAKTAADYGVKKGLASIPEVKSAPCPIPAPEPAPATTPPPASAEPTH</sequence>
<name>A0A6H1Z948_9ZZZZ</name>
<protein>
    <submittedName>
        <fullName evidence="3">Uncharacterized protein</fullName>
    </submittedName>
</protein>
<proteinExistence type="predicted"/>
<evidence type="ECO:0000313" key="4">
    <source>
        <dbReference type="EMBL" id="QJH93788.1"/>
    </source>
</evidence>
<organism evidence="3">
    <name type="scientific">viral metagenome</name>
    <dbReference type="NCBI Taxonomy" id="1070528"/>
    <lineage>
        <taxon>unclassified sequences</taxon>
        <taxon>metagenomes</taxon>
        <taxon>organismal metagenomes</taxon>
    </lineage>
</organism>
<dbReference type="AlphaFoldDB" id="A0A6H1Z948"/>
<evidence type="ECO:0000313" key="3">
    <source>
        <dbReference type="EMBL" id="QJA43979.1"/>
    </source>
</evidence>
<dbReference type="EMBL" id="MT143972">
    <property type="protein sequence ID" value="QJA43979.1"/>
    <property type="molecule type" value="Genomic_DNA"/>
</dbReference>
<feature type="transmembrane region" description="Helical" evidence="2">
    <location>
        <begin position="83"/>
        <end position="101"/>
    </location>
</feature>
<feature type="compositionally biased region" description="Pro residues" evidence="1">
    <location>
        <begin position="177"/>
        <end position="199"/>
    </location>
</feature>
<accession>A0A6H1Z948</accession>
<keyword evidence="2" id="KW-0812">Transmembrane</keyword>
<feature type="transmembrane region" description="Helical" evidence="2">
    <location>
        <begin position="29"/>
        <end position="47"/>
    </location>
</feature>